<dbReference type="EMBL" id="BAABBN010000004">
    <property type="protein sequence ID" value="GAA3920303.1"/>
    <property type="molecule type" value="Genomic_DNA"/>
</dbReference>
<proteinExistence type="predicted"/>
<accession>A0ABP7MCK3</accession>
<sequence length="249" mass="27601">MIKKGIIATALCVAATTASADVVGVHGRVGAWMMDYSGEFKDLENNGTVADIEDDLGFDGETVGFAEIAFEHPIPLLPNIKLAYMGIDTSEESRLDRNITMEGVTFLAGTEVKTDFQAEIYDTTLYYELMDNWIQADLGLTVRYLDIDLELRNTFFKTTNSLSTPLPMIYANAQFDLPLTDVYANVNFNGLTIDDIVTYDAQAAIGWMPLTFAGAELGYRHFVIEADDLEDYDFDLTLSGPYLALKADF</sequence>
<name>A0ABP7MCK3_9GAMM</name>
<keyword evidence="1" id="KW-0732">Signal</keyword>
<dbReference type="RefSeq" id="WP_344797054.1">
    <property type="nucleotide sequence ID" value="NZ_BAABBN010000004.1"/>
</dbReference>
<organism evidence="2 3">
    <name type="scientific">Litoribacillus peritrichatus</name>
    <dbReference type="NCBI Taxonomy" id="718191"/>
    <lineage>
        <taxon>Bacteria</taxon>
        <taxon>Pseudomonadati</taxon>
        <taxon>Pseudomonadota</taxon>
        <taxon>Gammaproteobacteria</taxon>
        <taxon>Oceanospirillales</taxon>
        <taxon>Oceanospirillaceae</taxon>
        <taxon>Litoribacillus</taxon>
    </lineage>
</organism>
<dbReference type="Proteomes" id="UP001501565">
    <property type="component" value="Unassembled WGS sequence"/>
</dbReference>
<keyword evidence="3" id="KW-1185">Reference proteome</keyword>
<gene>
    <name evidence="2" type="ORF">GCM10022277_14880</name>
</gene>
<evidence type="ECO:0000256" key="1">
    <source>
        <dbReference type="SAM" id="SignalP"/>
    </source>
</evidence>
<evidence type="ECO:0000313" key="3">
    <source>
        <dbReference type="Proteomes" id="UP001501565"/>
    </source>
</evidence>
<evidence type="ECO:0000313" key="2">
    <source>
        <dbReference type="EMBL" id="GAA3920303.1"/>
    </source>
</evidence>
<dbReference type="InterPro" id="IPR026387">
    <property type="entry name" value="OMP_w_GlyGly"/>
</dbReference>
<comment type="caution">
    <text evidence="2">The sequence shown here is derived from an EMBL/GenBank/DDBJ whole genome shotgun (WGS) entry which is preliminary data.</text>
</comment>
<protein>
    <submittedName>
        <fullName evidence="2">TIGR04219 family outer membrane beta-barrel protein</fullName>
    </submittedName>
</protein>
<feature type="signal peptide" evidence="1">
    <location>
        <begin position="1"/>
        <end position="20"/>
    </location>
</feature>
<dbReference type="NCBIfam" id="TIGR04219">
    <property type="entry name" value="OMP_w_GlyGly"/>
    <property type="match status" value="1"/>
</dbReference>
<feature type="chain" id="PRO_5047083776" evidence="1">
    <location>
        <begin position="21"/>
        <end position="249"/>
    </location>
</feature>
<reference evidence="3" key="1">
    <citation type="journal article" date="2019" name="Int. J. Syst. Evol. Microbiol.">
        <title>The Global Catalogue of Microorganisms (GCM) 10K type strain sequencing project: providing services to taxonomists for standard genome sequencing and annotation.</title>
        <authorList>
            <consortium name="The Broad Institute Genomics Platform"/>
            <consortium name="The Broad Institute Genome Sequencing Center for Infectious Disease"/>
            <person name="Wu L."/>
            <person name="Ma J."/>
        </authorList>
    </citation>
    <scope>NUCLEOTIDE SEQUENCE [LARGE SCALE GENOMIC DNA]</scope>
    <source>
        <strain evidence="3">JCM 17551</strain>
    </source>
</reference>